<dbReference type="AlphaFoldDB" id="A0A1I6MTH9"/>
<dbReference type="Proteomes" id="UP000199024">
    <property type="component" value="Unassembled WGS sequence"/>
</dbReference>
<reference evidence="2 3" key="1">
    <citation type="submission" date="2016-10" db="EMBL/GenBank/DDBJ databases">
        <authorList>
            <person name="de Groot N.N."/>
        </authorList>
    </citation>
    <scope>NUCLEOTIDE SEQUENCE [LARGE SCALE GENOMIC DNA]</scope>
    <source>
        <strain evidence="2 3">DSM 21001</strain>
    </source>
</reference>
<dbReference type="EMBL" id="FOZL01000001">
    <property type="protein sequence ID" value="SFS18954.1"/>
    <property type="molecule type" value="Genomic_DNA"/>
</dbReference>
<feature type="domain" description="Calcineurin-like phosphoesterase" evidence="1">
    <location>
        <begin position="20"/>
        <end position="197"/>
    </location>
</feature>
<dbReference type="GO" id="GO:0016787">
    <property type="term" value="F:hydrolase activity"/>
    <property type="evidence" value="ECO:0007669"/>
    <property type="project" value="InterPro"/>
</dbReference>
<name>A0A1I6MTH9_9BACT</name>
<dbReference type="InterPro" id="IPR029052">
    <property type="entry name" value="Metallo-depent_PP-like"/>
</dbReference>
<dbReference type="PANTHER" id="PTHR43143">
    <property type="entry name" value="METALLOPHOSPHOESTERASE, CALCINEURIN SUPERFAMILY"/>
    <property type="match status" value="1"/>
</dbReference>
<proteinExistence type="predicted"/>
<protein>
    <submittedName>
        <fullName evidence="2">3',5'-cyclic AMP phosphodiesterase CpdA</fullName>
    </submittedName>
</protein>
<dbReference type="PANTHER" id="PTHR43143:SF1">
    <property type="entry name" value="SERINE_THREONINE-PROTEIN PHOSPHATASE CPPED1"/>
    <property type="match status" value="1"/>
</dbReference>
<dbReference type="STRING" id="474950.SAMN05421771_3607"/>
<dbReference type="InterPro" id="IPR004843">
    <property type="entry name" value="Calcineurin-like_PHP"/>
</dbReference>
<evidence type="ECO:0000313" key="2">
    <source>
        <dbReference type="EMBL" id="SFS18954.1"/>
    </source>
</evidence>
<evidence type="ECO:0000313" key="3">
    <source>
        <dbReference type="Proteomes" id="UP000199024"/>
    </source>
</evidence>
<dbReference type="Gene3D" id="3.60.21.10">
    <property type="match status" value="1"/>
</dbReference>
<dbReference type="InterPro" id="IPR051918">
    <property type="entry name" value="STPP_CPPED1"/>
</dbReference>
<evidence type="ECO:0000259" key="1">
    <source>
        <dbReference type="Pfam" id="PF00149"/>
    </source>
</evidence>
<organism evidence="2 3">
    <name type="scientific">Granulicella pectinivorans</name>
    <dbReference type="NCBI Taxonomy" id="474950"/>
    <lineage>
        <taxon>Bacteria</taxon>
        <taxon>Pseudomonadati</taxon>
        <taxon>Acidobacteriota</taxon>
        <taxon>Terriglobia</taxon>
        <taxon>Terriglobales</taxon>
        <taxon>Acidobacteriaceae</taxon>
        <taxon>Granulicella</taxon>
    </lineage>
</organism>
<dbReference type="SUPFAM" id="SSF56300">
    <property type="entry name" value="Metallo-dependent phosphatases"/>
    <property type="match status" value="1"/>
</dbReference>
<keyword evidence="3" id="KW-1185">Reference proteome</keyword>
<gene>
    <name evidence="2" type="ORF">SAMN05421771_3607</name>
</gene>
<dbReference type="Pfam" id="PF00149">
    <property type="entry name" value="Metallophos"/>
    <property type="match status" value="1"/>
</dbReference>
<sequence>MSQSTFESLPLSPTQTVSWIHIGDTHLTRPGEQNEIDLGRIVDEINDRYAKEGVDFVFVPGDIADDGSVVAYEAFRAHLDRLQLPWCGIVGDHDVHEKSFANFRKYVAPELYSGFTIGSYRFVRLNAFSEPRPDAFILDEEQLRWLEQELQHCVTSGQKAVILLHCYPSELKQGKKELQRLLQLYPVVLVDMGHTHYNELSNDGRVLYGATRSTGQIEEGPVGYSVITLDGDAVSWHFVPLGSPSMLAITQPEDERLLTVRSASVVLPGPLPVHARIWSSRPVHAVTARIGDLRTSLISEDGVFWTGALDTGTLHNGTYELHVSADDKLNSSIRVVLGPWPDRRFAEIDHENAIGEWRERGLLGTQLGPNKNGKKW</sequence>
<dbReference type="OrthoDB" id="9816081at2"/>
<accession>A0A1I6MTH9</accession>